<dbReference type="GO" id="GO:0045892">
    <property type="term" value="P:negative regulation of DNA-templated transcription"/>
    <property type="evidence" value="ECO:0007669"/>
    <property type="project" value="InterPro"/>
</dbReference>
<dbReference type="RefSeq" id="WP_076342138.1">
    <property type="nucleotide sequence ID" value="NZ_CAPDDE010000030.1"/>
</dbReference>
<dbReference type="Pfam" id="PF03965">
    <property type="entry name" value="Penicillinase_R"/>
    <property type="match status" value="1"/>
</dbReference>
<keyword evidence="3" id="KW-0238">DNA-binding</keyword>
<evidence type="ECO:0000256" key="4">
    <source>
        <dbReference type="ARBA" id="ARBA00023163"/>
    </source>
</evidence>
<organism evidence="5 6">
    <name type="scientific">Dubosiella newyorkensis</name>
    <dbReference type="NCBI Taxonomy" id="1862672"/>
    <lineage>
        <taxon>Bacteria</taxon>
        <taxon>Bacillati</taxon>
        <taxon>Bacillota</taxon>
        <taxon>Erysipelotrichia</taxon>
        <taxon>Erysipelotrichales</taxon>
        <taxon>Erysipelotrichaceae</taxon>
        <taxon>Dubosiella</taxon>
    </lineage>
</organism>
<dbReference type="AlphaFoldDB" id="A0A1U7NKC4"/>
<dbReference type="Proteomes" id="UP000186705">
    <property type="component" value="Unassembled WGS sequence"/>
</dbReference>
<dbReference type="GeneID" id="78276306"/>
<dbReference type="InterPro" id="IPR036388">
    <property type="entry name" value="WH-like_DNA-bd_sf"/>
</dbReference>
<keyword evidence="4" id="KW-0804">Transcription</keyword>
<accession>A0A1U7NKC4</accession>
<keyword evidence="6" id="KW-1185">Reference proteome</keyword>
<proteinExistence type="inferred from homology"/>
<dbReference type="SUPFAM" id="SSF46785">
    <property type="entry name" value="Winged helix' DNA-binding domain"/>
    <property type="match status" value="1"/>
</dbReference>
<dbReference type="STRING" id="1862672.BO225_10195"/>
<protein>
    <recommendedName>
        <fullName evidence="7">Penicillinase repressor</fullName>
    </recommendedName>
</protein>
<evidence type="ECO:0000256" key="3">
    <source>
        <dbReference type="ARBA" id="ARBA00023125"/>
    </source>
</evidence>
<keyword evidence="2" id="KW-0805">Transcription regulation</keyword>
<evidence type="ECO:0008006" key="7">
    <source>
        <dbReference type="Google" id="ProtNLM"/>
    </source>
</evidence>
<comment type="similarity">
    <text evidence="1">Belongs to the BlaI transcriptional regulatory family.</text>
</comment>
<comment type="caution">
    <text evidence="5">The sequence shown here is derived from an EMBL/GenBank/DDBJ whole genome shotgun (WGS) entry which is preliminary data.</text>
</comment>
<evidence type="ECO:0000256" key="2">
    <source>
        <dbReference type="ARBA" id="ARBA00023015"/>
    </source>
</evidence>
<evidence type="ECO:0000313" key="5">
    <source>
        <dbReference type="EMBL" id="OLU44607.1"/>
    </source>
</evidence>
<name>A0A1U7NKC4_9FIRM</name>
<dbReference type="InterPro" id="IPR036390">
    <property type="entry name" value="WH_DNA-bd_sf"/>
</dbReference>
<dbReference type="Gene3D" id="1.10.10.10">
    <property type="entry name" value="Winged helix-like DNA-binding domain superfamily/Winged helix DNA-binding domain"/>
    <property type="match status" value="1"/>
</dbReference>
<evidence type="ECO:0000256" key="1">
    <source>
        <dbReference type="ARBA" id="ARBA00011046"/>
    </source>
</evidence>
<dbReference type="InterPro" id="IPR005650">
    <property type="entry name" value="BlaI_family"/>
</dbReference>
<gene>
    <name evidence="5" type="ORF">BO225_10195</name>
</gene>
<evidence type="ECO:0000313" key="6">
    <source>
        <dbReference type="Proteomes" id="UP000186705"/>
    </source>
</evidence>
<dbReference type="OrthoDB" id="1098508at2"/>
<sequence>MKKTILTKKEEEIMRQFWDHSEPLGFISLSRLLPEYNPNTMRVVLRDLKKHGYIKPVDTESDGVTKTRTFVPCINETEYAIRQIETTQIIPIAEKLIESIPSLKDLEQLKAMIEKREEKLGGKK</sequence>
<dbReference type="EMBL" id="MPKA01000102">
    <property type="protein sequence ID" value="OLU44607.1"/>
    <property type="molecule type" value="Genomic_DNA"/>
</dbReference>
<reference evidence="5 6" key="1">
    <citation type="submission" date="2016-11" db="EMBL/GenBank/DDBJ databases">
        <title>Description of two novel members of the family Erysipelotrichaceae: Ileibacterium lipovorans gen. nov., sp. nov. and Dubosiella newyorkensis, gen. nov., sp. nov.</title>
        <authorList>
            <person name="Cox L.M."/>
            <person name="Sohn J."/>
            <person name="Tyrrell K.L."/>
            <person name="Citron D.M."/>
            <person name="Lawson P.A."/>
            <person name="Patel N.B."/>
            <person name="Iizumi T."/>
            <person name="Perez-Perez G.I."/>
            <person name="Goldstein E.J."/>
            <person name="Blaser M.J."/>
        </authorList>
    </citation>
    <scope>NUCLEOTIDE SEQUENCE [LARGE SCALE GENOMIC DNA]</scope>
    <source>
        <strain evidence="5 6">NYU-BL-A4</strain>
    </source>
</reference>
<dbReference type="GO" id="GO:0003677">
    <property type="term" value="F:DNA binding"/>
    <property type="evidence" value="ECO:0007669"/>
    <property type="project" value="UniProtKB-KW"/>
</dbReference>